<keyword evidence="5" id="KW-0902">Two-component regulatory system</keyword>
<dbReference type="CDD" id="cd00082">
    <property type="entry name" value="HisKA"/>
    <property type="match status" value="1"/>
</dbReference>
<evidence type="ECO:0000259" key="8">
    <source>
        <dbReference type="PROSITE" id="PS50113"/>
    </source>
</evidence>
<dbReference type="SUPFAM" id="SSF47384">
    <property type="entry name" value="Homodimeric domain of signal transducing histidine kinase"/>
    <property type="match status" value="1"/>
</dbReference>
<evidence type="ECO:0000313" key="9">
    <source>
        <dbReference type="EMBL" id="OGN07695.1"/>
    </source>
</evidence>
<evidence type="ECO:0000256" key="5">
    <source>
        <dbReference type="ARBA" id="ARBA00023012"/>
    </source>
</evidence>
<dbReference type="InterPro" id="IPR050736">
    <property type="entry name" value="Sensor_HK_Regulatory"/>
</dbReference>
<dbReference type="InterPro" id="IPR013767">
    <property type="entry name" value="PAS_fold"/>
</dbReference>
<comment type="caution">
    <text evidence="9">The sequence shown here is derived from an EMBL/GenBank/DDBJ whole genome shotgun (WGS) entry which is preliminary data.</text>
</comment>
<dbReference type="Gene3D" id="3.30.450.40">
    <property type="match status" value="1"/>
</dbReference>
<dbReference type="PANTHER" id="PTHR43711:SF1">
    <property type="entry name" value="HISTIDINE KINASE 1"/>
    <property type="match status" value="1"/>
</dbReference>
<dbReference type="GO" id="GO:0000155">
    <property type="term" value="F:phosphorelay sensor kinase activity"/>
    <property type="evidence" value="ECO:0007669"/>
    <property type="project" value="InterPro"/>
</dbReference>
<protein>
    <recommendedName>
        <fullName evidence="2">histidine kinase</fullName>
        <ecNumber evidence="2">2.7.13.3</ecNumber>
    </recommendedName>
</protein>
<feature type="domain" description="PAS" evidence="7">
    <location>
        <begin position="37"/>
        <end position="83"/>
    </location>
</feature>
<dbReference type="PROSITE" id="PS50112">
    <property type="entry name" value="PAS"/>
    <property type="match status" value="1"/>
</dbReference>
<gene>
    <name evidence="9" type="ORF">A2750_02600</name>
</gene>
<evidence type="ECO:0000259" key="7">
    <source>
        <dbReference type="PROSITE" id="PS50112"/>
    </source>
</evidence>
<dbReference type="InterPro" id="IPR000700">
    <property type="entry name" value="PAS-assoc_C"/>
</dbReference>
<keyword evidence="4" id="KW-0418">Kinase</keyword>
<feature type="domain" description="Histidine kinase" evidence="6">
    <location>
        <begin position="342"/>
        <end position="548"/>
    </location>
</feature>
<dbReference type="AlphaFoldDB" id="A0A1F8F3H1"/>
<dbReference type="EMBL" id="MGJL01000021">
    <property type="protein sequence ID" value="OGN07695.1"/>
    <property type="molecule type" value="Genomic_DNA"/>
</dbReference>
<dbReference type="GO" id="GO:0006355">
    <property type="term" value="P:regulation of DNA-templated transcription"/>
    <property type="evidence" value="ECO:0007669"/>
    <property type="project" value="InterPro"/>
</dbReference>
<name>A0A1F8F3H1_9BACT</name>
<dbReference type="InterPro" id="IPR003594">
    <property type="entry name" value="HATPase_dom"/>
</dbReference>
<sequence>MLQLYYISVFNSNLKFLLNMRSPISQEEISKCLEEISKLDLKEVLDSLPIHFAITDANANILYANKAAEVRTGFSLKEAVGKNPADLWGGQMPKEFYEKMWQTIKVEKKPFIAEIQNKKKGGPLYWQKIYISPIFDEKDEIRFFVAIAPDITKYKEEIILHQQLLPIFHELANSVIASDDVAAALKQIVKIICQLTKWQVGEVWMPTSDGSRLTHVFEWSKLDAEQFSNFLKITQNITFALGVGLPGRVWKNRAVEWITDVRKESPEIFLRVQAAQETGLSAAAGFPVLAQGKVIAVIVFFMLTPEKKDEDTVNFVSHLVQKLEVFFNDKNRERFKEQFISVLGHQTRNPLITVKWILDNLLTGSKLEGSERIELEKVYQENLNLANLVRDLLILSRVENTALQTETIHLDKELENAIESVKKKQPEVVITFENEIGSATINAVRSLALQVFLNIIYNAAEHADKKQGVVTIKLQKYVQGIIFSCHNNGEPIPEEMKPKIFTKVTSTTGGAGLGLFIVKMISDYLGWQVSFDTGEGGTTFYATIPFPNQSNN</sequence>
<organism evidence="9 10">
    <name type="scientific">Candidatus Yanofskybacteria bacterium RIFCSPHIGHO2_01_FULL_45_42</name>
    <dbReference type="NCBI Taxonomy" id="1802671"/>
    <lineage>
        <taxon>Bacteria</taxon>
        <taxon>Candidatus Yanofskyibacteriota</taxon>
    </lineage>
</organism>
<proteinExistence type="predicted"/>
<dbReference type="Pfam" id="PF00989">
    <property type="entry name" value="PAS"/>
    <property type="match status" value="1"/>
</dbReference>
<dbReference type="Pfam" id="PF13185">
    <property type="entry name" value="GAF_2"/>
    <property type="match status" value="1"/>
</dbReference>
<evidence type="ECO:0000313" key="10">
    <source>
        <dbReference type="Proteomes" id="UP000178023"/>
    </source>
</evidence>
<dbReference type="SMART" id="SM00091">
    <property type="entry name" value="PAS"/>
    <property type="match status" value="1"/>
</dbReference>
<dbReference type="InterPro" id="IPR000014">
    <property type="entry name" value="PAS"/>
</dbReference>
<evidence type="ECO:0000259" key="6">
    <source>
        <dbReference type="PROSITE" id="PS50109"/>
    </source>
</evidence>
<dbReference type="SMART" id="SM00388">
    <property type="entry name" value="HisKA"/>
    <property type="match status" value="1"/>
</dbReference>
<evidence type="ECO:0000256" key="3">
    <source>
        <dbReference type="ARBA" id="ARBA00022679"/>
    </source>
</evidence>
<dbReference type="InterPro" id="IPR036890">
    <property type="entry name" value="HATPase_C_sf"/>
</dbReference>
<dbReference type="SMART" id="SM00387">
    <property type="entry name" value="HATPase_c"/>
    <property type="match status" value="1"/>
</dbReference>
<dbReference type="InterPro" id="IPR005467">
    <property type="entry name" value="His_kinase_dom"/>
</dbReference>
<dbReference type="InterPro" id="IPR003661">
    <property type="entry name" value="HisK_dim/P_dom"/>
</dbReference>
<accession>A0A1F8F3H1</accession>
<reference evidence="9 10" key="1">
    <citation type="journal article" date="2016" name="Nat. Commun.">
        <title>Thousands of microbial genomes shed light on interconnected biogeochemical processes in an aquifer system.</title>
        <authorList>
            <person name="Anantharaman K."/>
            <person name="Brown C.T."/>
            <person name="Hug L.A."/>
            <person name="Sharon I."/>
            <person name="Castelle C.J."/>
            <person name="Probst A.J."/>
            <person name="Thomas B.C."/>
            <person name="Singh A."/>
            <person name="Wilkins M.J."/>
            <person name="Karaoz U."/>
            <person name="Brodie E.L."/>
            <person name="Williams K.H."/>
            <person name="Hubbard S.S."/>
            <person name="Banfield J.F."/>
        </authorList>
    </citation>
    <scope>NUCLEOTIDE SEQUENCE [LARGE SCALE GENOMIC DNA]</scope>
</reference>
<dbReference type="Pfam" id="PF02518">
    <property type="entry name" value="HATPase_c"/>
    <property type="match status" value="1"/>
</dbReference>
<dbReference type="SUPFAM" id="SSF55874">
    <property type="entry name" value="ATPase domain of HSP90 chaperone/DNA topoisomerase II/histidine kinase"/>
    <property type="match status" value="1"/>
</dbReference>
<dbReference type="InterPro" id="IPR003018">
    <property type="entry name" value="GAF"/>
</dbReference>
<dbReference type="InterPro" id="IPR035965">
    <property type="entry name" value="PAS-like_dom_sf"/>
</dbReference>
<dbReference type="CDD" id="cd00130">
    <property type="entry name" value="PAS"/>
    <property type="match status" value="1"/>
</dbReference>
<comment type="catalytic activity">
    <reaction evidence="1">
        <text>ATP + protein L-histidine = ADP + protein N-phospho-L-histidine.</text>
        <dbReference type="EC" id="2.7.13.3"/>
    </reaction>
</comment>
<feature type="domain" description="PAC" evidence="8">
    <location>
        <begin position="111"/>
        <end position="163"/>
    </location>
</feature>
<dbReference type="SUPFAM" id="SSF55785">
    <property type="entry name" value="PYP-like sensor domain (PAS domain)"/>
    <property type="match status" value="1"/>
</dbReference>
<evidence type="ECO:0000256" key="4">
    <source>
        <dbReference type="ARBA" id="ARBA00022777"/>
    </source>
</evidence>
<keyword evidence="3" id="KW-0808">Transferase</keyword>
<dbReference type="NCBIfam" id="TIGR00229">
    <property type="entry name" value="sensory_box"/>
    <property type="match status" value="1"/>
</dbReference>
<dbReference type="InterPro" id="IPR036097">
    <property type="entry name" value="HisK_dim/P_sf"/>
</dbReference>
<dbReference type="PANTHER" id="PTHR43711">
    <property type="entry name" value="TWO-COMPONENT HISTIDINE KINASE"/>
    <property type="match status" value="1"/>
</dbReference>
<dbReference type="Proteomes" id="UP000178023">
    <property type="component" value="Unassembled WGS sequence"/>
</dbReference>
<dbReference type="InterPro" id="IPR029016">
    <property type="entry name" value="GAF-like_dom_sf"/>
</dbReference>
<dbReference type="Gene3D" id="3.30.565.10">
    <property type="entry name" value="Histidine kinase-like ATPase, C-terminal domain"/>
    <property type="match status" value="1"/>
</dbReference>
<dbReference type="PROSITE" id="PS50109">
    <property type="entry name" value="HIS_KIN"/>
    <property type="match status" value="1"/>
</dbReference>
<dbReference type="EC" id="2.7.13.3" evidence="2"/>
<evidence type="ECO:0000256" key="2">
    <source>
        <dbReference type="ARBA" id="ARBA00012438"/>
    </source>
</evidence>
<dbReference type="SUPFAM" id="SSF55781">
    <property type="entry name" value="GAF domain-like"/>
    <property type="match status" value="1"/>
</dbReference>
<dbReference type="Gene3D" id="1.10.287.130">
    <property type="match status" value="1"/>
</dbReference>
<dbReference type="Pfam" id="PF00512">
    <property type="entry name" value="HisKA"/>
    <property type="match status" value="1"/>
</dbReference>
<dbReference type="PROSITE" id="PS50113">
    <property type="entry name" value="PAC"/>
    <property type="match status" value="1"/>
</dbReference>
<evidence type="ECO:0000256" key="1">
    <source>
        <dbReference type="ARBA" id="ARBA00000085"/>
    </source>
</evidence>
<dbReference type="Gene3D" id="3.30.450.20">
    <property type="entry name" value="PAS domain"/>
    <property type="match status" value="1"/>
</dbReference>